<feature type="transmembrane region" description="Helical" evidence="6">
    <location>
        <begin position="306"/>
        <end position="323"/>
    </location>
</feature>
<feature type="transmembrane region" description="Helical" evidence="6">
    <location>
        <begin position="45"/>
        <end position="63"/>
    </location>
</feature>
<dbReference type="Proteomes" id="UP000182413">
    <property type="component" value="Unassembled WGS sequence"/>
</dbReference>
<dbReference type="InterPro" id="IPR052159">
    <property type="entry name" value="Competence_DNA_uptake"/>
</dbReference>
<accession>A0A1G6U6M6</accession>
<dbReference type="InterPro" id="IPR001279">
    <property type="entry name" value="Metallo-B-lactamas"/>
</dbReference>
<dbReference type="Pfam" id="PF03772">
    <property type="entry name" value="Competence"/>
    <property type="match status" value="1"/>
</dbReference>
<dbReference type="AlphaFoldDB" id="A0A1G6U6M6"/>
<dbReference type="PANTHER" id="PTHR30619:SF1">
    <property type="entry name" value="RECOMBINATION PROTEIN 2"/>
    <property type="match status" value="1"/>
</dbReference>
<dbReference type="NCBIfam" id="TIGR00361">
    <property type="entry name" value="ComEC_Rec2"/>
    <property type="match status" value="1"/>
</dbReference>
<feature type="transmembrane region" description="Helical" evidence="6">
    <location>
        <begin position="361"/>
        <end position="378"/>
    </location>
</feature>
<evidence type="ECO:0000256" key="3">
    <source>
        <dbReference type="ARBA" id="ARBA00022692"/>
    </source>
</evidence>
<feature type="domain" description="Metallo-beta-lactamase" evidence="7">
    <location>
        <begin position="503"/>
        <end position="680"/>
    </location>
</feature>
<feature type="transmembrane region" description="Helical" evidence="6">
    <location>
        <begin position="257"/>
        <end position="279"/>
    </location>
</feature>
<evidence type="ECO:0000256" key="1">
    <source>
        <dbReference type="ARBA" id="ARBA00004651"/>
    </source>
</evidence>
<name>A0A1G6U6M6_9GAMM</name>
<dbReference type="InterPro" id="IPR004797">
    <property type="entry name" value="Competence_ComEC/Rec2"/>
</dbReference>
<dbReference type="EMBL" id="FNAE01000001">
    <property type="protein sequence ID" value="SDD37072.1"/>
    <property type="molecule type" value="Genomic_DNA"/>
</dbReference>
<dbReference type="InterPro" id="IPR035681">
    <property type="entry name" value="ComA-like_MBL"/>
</dbReference>
<dbReference type="Gene3D" id="3.60.15.10">
    <property type="entry name" value="Ribonuclease Z/Hydroxyacylglutathione hydrolase-like"/>
    <property type="match status" value="1"/>
</dbReference>
<evidence type="ECO:0000256" key="2">
    <source>
        <dbReference type="ARBA" id="ARBA00022475"/>
    </source>
</evidence>
<evidence type="ECO:0000313" key="9">
    <source>
        <dbReference type="Proteomes" id="UP000182413"/>
    </source>
</evidence>
<evidence type="ECO:0000313" key="8">
    <source>
        <dbReference type="EMBL" id="SDD37072.1"/>
    </source>
</evidence>
<comment type="subcellular location">
    <subcellularLocation>
        <location evidence="1">Cell membrane</location>
        <topology evidence="1">Multi-pass membrane protein</topology>
    </subcellularLocation>
</comment>
<dbReference type="InterPro" id="IPR025405">
    <property type="entry name" value="DUF4131"/>
</dbReference>
<keyword evidence="3 6" id="KW-0812">Transmembrane</keyword>
<protein>
    <submittedName>
        <fullName evidence="8">Competence protein ComEC</fullName>
    </submittedName>
</protein>
<dbReference type="NCBIfam" id="TIGR00360">
    <property type="entry name" value="ComEC_N-term"/>
    <property type="match status" value="1"/>
</dbReference>
<keyword evidence="5 6" id="KW-0472">Membrane</keyword>
<feature type="transmembrane region" description="Helical" evidence="6">
    <location>
        <begin position="417"/>
        <end position="443"/>
    </location>
</feature>
<dbReference type="GO" id="GO:0005886">
    <property type="term" value="C:plasma membrane"/>
    <property type="evidence" value="ECO:0007669"/>
    <property type="project" value="UniProtKB-SubCell"/>
</dbReference>
<dbReference type="SUPFAM" id="SSF56281">
    <property type="entry name" value="Metallo-hydrolase/oxidoreductase"/>
    <property type="match status" value="1"/>
</dbReference>
<dbReference type="GO" id="GO:0030420">
    <property type="term" value="P:establishment of competence for transformation"/>
    <property type="evidence" value="ECO:0007669"/>
    <property type="project" value="InterPro"/>
</dbReference>
<dbReference type="InterPro" id="IPR036866">
    <property type="entry name" value="RibonucZ/Hydroxyglut_hydro"/>
</dbReference>
<feature type="transmembrane region" description="Helical" evidence="6">
    <location>
        <begin position="232"/>
        <end position="251"/>
    </location>
</feature>
<gene>
    <name evidence="8" type="ORF">SAMN05216575_101425</name>
</gene>
<feature type="transmembrane region" description="Helical" evidence="6">
    <location>
        <begin position="449"/>
        <end position="468"/>
    </location>
</feature>
<feature type="transmembrane region" description="Helical" evidence="6">
    <location>
        <begin position="329"/>
        <end position="349"/>
    </location>
</feature>
<dbReference type="PANTHER" id="PTHR30619">
    <property type="entry name" value="DNA INTERNALIZATION/COMPETENCE PROTEIN COMEC/REC2"/>
    <property type="match status" value="1"/>
</dbReference>
<evidence type="ECO:0000256" key="6">
    <source>
        <dbReference type="SAM" id="Phobius"/>
    </source>
</evidence>
<reference evidence="8 9" key="1">
    <citation type="submission" date="2016-10" db="EMBL/GenBank/DDBJ databases">
        <authorList>
            <person name="de Groot N.N."/>
        </authorList>
    </citation>
    <scope>NUCLEOTIDE SEQUENCE [LARGE SCALE GENOMIC DNA]</scope>
    <source>
        <strain evidence="8 9">JCM 10630</strain>
    </source>
</reference>
<sequence>MRTGMLALALGLLTLRFLPSLPPGWLLLAAVCASLALLFSRLYPLGLFLLGLAWACSSAQSALDDRLDPQLDGRTLWLEGRVVGLPEVSDGVVRFQFEEAYSRRAELPKRLRLAWYGGPPVQGGERWRVAVNLKRPHGLVNPQSFDYEAWLLAQRIGATGTIKSGERLSPATGLGSWRDGLRQHLLVVPAFEREGAIAALVLGDGSGLSAGDWRLLQHTGTVHLMVISGQHIALLAGFLYGLVALLARVGAWPRHWPWLPCACALALSGALVYGMLAGFEVPVRRACVMVALVLLWRMRFRHLGPWWPLLLALLVVLLLEPLASLQPGFWLSFSAVAILALVFGGRLGVWGWWRGLTRAQWTMAIGLLPMMLILGLPISSSGPLANLVAVPWVGLVVVPLALLGTLLLPVPVIGEGLLWLAGGALYLLFELLGVIAAWLPAWLPSNLPLWAWLLAAAGALMLLLPAGVPLRLPGLALFLPALLLPTQHLDDGRADVWVLDVGQGLAVLVRTREHSLLYDAGPRFGDFDTGERIVLPSLRAMNLRRLDLMLLSHADNDHAGGAAAIKAGMPVARVISGEPQRLAKALGAEACESGQSWQWNDVTFRLWQWQRASSGNQRSCVLQVEAGGERLLLTGDIDILAERALMQADFPLASRWLLAPHHGSRTSSSQAFIDAVGAQHVLITRSRHNAFGHPHPQVLERYRAAGVEVHDTALRGALHIRLGEHGAARGLRSEPRFWREK</sequence>
<dbReference type="CDD" id="cd07731">
    <property type="entry name" value="ComA-like_MBL-fold"/>
    <property type="match status" value="1"/>
</dbReference>
<keyword evidence="4 6" id="KW-1133">Transmembrane helix</keyword>
<dbReference type="InterPro" id="IPR004477">
    <property type="entry name" value="ComEC_N"/>
</dbReference>
<feature type="transmembrane region" description="Helical" evidence="6">
    <location>
        <begin position="390"/>
        <end position="410"/>
    </location>
</feature>
<evidence type="ECO:0000259" key="7">
    <source>
        <dbReference type="SMART" id="SM00849"/>
    </source>
</evidence>
<keyword evidence="2" id="KW-1003">Cell membrane</keyword>
<proteinExistence type="predicted"/>
<dbReference type="SMART" id="SM00849">
    <property type="entry name" value="Lactamase_B"/>
    <property type="match status" value="1"/>
</dbReference>
<organism evidence="8 9">
    <name type="scientific">Ectopseudomonas alcaliphila</name>
    <dbReference type="NCBI Taxonomy" id="101564"/>
    <lineage>
        <taxon>Bacteria</taxon>
        <taxon>Pseudomonadati</taxon>
        <taxon>Pseudomonadota</taxon>
        <taxon>Gammaproteobacteria</taxon>
        <taxon>Pseudomonadales</taxon>
        <taxon>Pseudomonadaceae</taxon>
        <taxon>Ectopseudomonas</taxon>
    </lineage>
</organism>
<evidence type="ECO:0000256" key="4">
    <source>
        <dbReference type="ARBA" id="ARBA00022989"/>
    </source>
</evidence>
<evidence type="ECO:0000256" key="5">
    <source>
        <dbReference type="ARBA" id="ARBA00023136"/>
    </source>
</evidence>
<dbReference type="Pfam" id="PF00753">
    <property type="entry name" value="Lactamase_B"/>
    <property type="match status" value="1"/>
</dbReference>
<dbReference type="Pfam" id="PF13567">
    <property type="entry name" value="DUF4131"/>
    <property type="match status" value="1"/>
</dbReference>